<reference evidence="2" key="1">
    <citation type="submission" date="2022-11" db="UniProtKB">
        <authorList>
            <consortium name="WormBaseParasite"/>
        </authorList>
    </citation>
    <scope>IDENTIFICATION</scope>
</reference>
<proteinExistence type="predicted"/>
<dbReference type="WBParaSite" id="PS1159_v2.g1056.t1">
    <property type="protein sequence ID" value="PS1159_v2.g1056.t1"/>
    <property type="gene ID" value="PS1159_v2.g1056"/>
</dbReference>
<organism evidence="1 2">
    <name type="scientific">Panagrolaimus sp. PS1159</name>
    <dbReference type="NCBI Taxonomy" id="55785"/>
    <lineage>
        <taxon>Eukaryota</taxon>
        <taxon>Metazoa</taxon>
        <taxon>Ecdysozoa</taxon>
        <taxon>Nematoda</taxon>
        <taxon>Chromadorea</taxon>
        <taxon>Rhabditida</taxon>
        <taxon>Tylenchina</taxon>
        <taxon>Panagrolaimomorpha</taxon>
        <taxon>Panagrolaimoidea</taxon>
        <taxon>Panagrolaimidae</taxon>
        <taxon>Panagrolaimus</taxon>
    </lineage>
</organism>
<name>A0AC35ETG7_9BILA</name>
<dbReference type="Proteomes" id="UP000887580">
    <property type="component" value="Unplaced"/>
</dbReference>
<protein>
    <submittedName>
        <fullName evidence="2">Uncharacterized protein</fullName>
    </submittedName>
</protein>
<evidence type="ECO:0000313" key="1">
    <source>
        <dbReference type="Proteomes" id="UP000887580"/>
    </source>
</evidence>
<evidence type="ECO:0000313" key="2">
    <source>
        <dbReference type="WBParaSite" id="PS1159_v2.g1056.t1"/>
    </source>
</evidence>
<accession>A0AC35ETG7</accession>
<sequence length="295" mass="34255">MQNPFEIESEMSYMNQPYEECLGHSTPLHDQTLEPRVDEINHNFDAAVQEQEVQPPRREEKFSPTQQPPTCVMVEGDTATNLVNENYELMKKLQKKGRKPELFDMLTKIIVNKRQWIIFDGDVDQRDVNNAMRKMSLIDLEKNFNQDRFNGRIFSLTGRQTSAPGYRCAVCHPEDRFFYGLRGKEDDRRQIHHHHNIRSGGDRRGVVVAPKHPVQMNIFRRVVIFFSLINYVLVFALVLTGLVTDYWISTSSLERNGKVLSSSFIHGGLFYGERQLDWGLGPSHQYFSGKLLCFL</sequence>